<dbReference type="AlphaFoldDB" id="A0A3D3R8P3"/>
<feature type="non-terminal residue" evidence="1">
    <location>
        <position position="1"/>
    </location>
</feature>
<evidence type="ECO:0000313" key="1">
    <source>
        <dbReference type="EMBL" id="HCO25149.1"/>
    </source>
</evidence>
<reference evidence="1 2" key="1">
    <citation type="journal article" date="2018" name="Nat. Biotechnol.">
        <title>A standardized bacterial taxonomy based on genome phylogeny substantially revises the tree of life.</title>
        <authorList>
            <person name="Parks D.H."/>
            <person name="Chuvochina M."/>
            <person name="Waite D.W."/>
            <person name="Rinke C."/>
            <person name="Skarshewski A."/>
            <person name="Chaumeil P.A."/>
            <person name="Hugenholtz P."/>
        </authorList>
    </citation>
    <scope>NUCLEOTIDE SEQUENCE [LARGE SCALE GENOMIC DNA]</scope>
    <source>
        <strain evidence="1">UBA9375</strain>
    </source>
</reference>
<dbReference type="InterPro" id="IPR017850">
    <property type="entry name" value="Alkaline_phosphatase_core_sf"/>
</dbReference>
<dbReference type="PANTHER" id="PTHR43737:SF1">
    <property type="entry name" value="DUF1501 DOMAIN-CONTAINING PROTEIN"/>
    <property type="match status" value="1"/>
</dbReference>
<evidence type="ECO:0000313" key="2">
    <source>
        <dbReference type="Proteomes" id="UP000263642"/>
    </source>
</evidence>
<gene>
    <name evidence="1" type="ORF">DIT97_19760</name>
</gene>
<dbReference type="Gene3D" id="3.40.720.10">
    <property type="entry name" value="Alkaline Phosphatase, subunit A"/>
    <property type="match status" value="1"/>
</dbReference>
<dbReference type="Proteomes" id="UP000263642">
    <property type="component" value="Unassembled WGS sequence"/>
</dbReference>
<accession>A0A3D3R8P3</accession>
<dbReference type="InterPro" id="IPR010869">
    <property type="entry name" value="DUF1501"/>
</dbReference>
<sequence>AGAWDSHSNLKSGHSKLAKQVDQPAAGLLKDLKRRGLLKDTIVVFATEFGRTPGSQGSNGRDHHPYGFSIWMAGGGIKGGIAHGTTDELGFHAEENPHYVTDVHATLLKQLGLKAQRLEVPGHKRLEMDFGHPIDEIIA</sequence>
<name>A0A3D3R8P3_9PLAN</name>
<proteinExistence type="predicted"/>
<dbReference type="PANTHER" id="PTHR43737">
    <property type="entry name" value="BLL7424 PROTEIN"/>
    <property type="match status" value="1"/>
</dbReference>
<dbReference type="EMBL" id="DQAY01000118">
    <property type="protein sequence ID" value="HCO25149.1"/>
    <property type="molecule type" value="Genomic_DNA"/>
</dbReference>
<dbReference type="SUPFAM" id="SSF53649">
    <property type="entry name" value="Alkaline phosphatase-like"/>
    <property type="match status" value="1"/>
</dbReference>
<protein>
    <submittedName>
        <fullName evidence="1">DUF1501 domain-containing protein</fullName>
    </submittedName>
</protein>
<dbReference type="Pfam" id="PF07394">
    <property type="entry name" value="DUF1501"/>
    <property type="match status" value="1"/>
</dbReference>
<organism evidence="1 2">
    <name type="scientific">Gimesia maris</name>
    <dbReference type="NCBI Taxonomy" id="122"/>
    <lineage>
        <taxon>Bacteria</taxon>
        <taxon>Pseudomonadati</taxon>
        <taxon>Planctomycetota</taxon>
        <taxon>Planctomycetia</taxon>
        <taxon>Planctomycetales</taxon>
        <taxon>Planctomycetaceae</taxon>
        <taxon>Gimesia</taxon>
    </lineage>
</organism>
<comment type="caution">
    <text evidence="1">The sequence shown here is derived from an EMBL/GenBank/DDBJ whole genome shotgun (WGS) entry which is preliminary data.</text>
</comment>